<keyword evidence="2" id="KW-1185">Reference proteome</keyword>
<comment type="caution">
    <text evidence="1">The sequence shown here is derived from an EMBL/GenBank/DDBJ whole genome shotgun (WGS) entry which is preliminary data.</text>
</comment>
<evidence type="ECO:0008006" key="3">
    <source>
        <dbReference type="Google" id="ProtNLM"/>
    </source>
</evidence>
<reference evidence="2" key="1">
    <citation type="journal article" date="2019" name="Int. J. Syst. Evol. Microbiol.">
        <title>The Global Catalogue of Microorganisms (GCM) 10K type strain sequencing project: providing services to taxonomists for standard genome sequencing and annotation.</title>
        <authorList>
            <consortium name="The Broad Institute Genomics Platform"/>
            <consortium name="The Broad Institute Genome Sequencing Center for Infectious Disease"/>
            <person name="Wu L."/>
            <person name="Ma J."/>
        </authorList>
    </citation>
    <scope>NUCLEOTIDE SEQUENCE [LARGE SCALE GENOMIC DNA]</scope>
    <source>
        <strain evidence="2">JCM 17804</strain>
    </source>
</reference>
<dbReference type="PANTHER" id="PTHR35004:SF7">
    <property type="entry name" value="INTEGRASE PROTEIN"/>
    <property type="match status" value="1"/>
</dbReference>
<name>A0ABP8H5N3_9BURK</name>
<dbReference type="EMBL" id="BAABGJ010000009">
    <property type="protein sequence ID" value="GAA4334452.1"/>
    <property type="molecule type" value="Genomic_DNA"/>
</dbReference>
<protein>
    <recommendedName>
        <fullName evidence="3">Integrase catalytic domain-containing protein</fullName>
    </recommendedName>
</protein>
<dbReference type="Proteomes" id="UP001500975">
    <property type="component" value="Unassembled WGS sequence"/>
</dbReference>
<sequence length="182" mass="20287">MYAATLAHYGVVADPARVRDPNRKGAVENAIRHTQATALKGRRFESLDAQNEFLEHWERKWAAPRIHGSTRRQVQAMFDEERPLLQPLPMLGMQYFTESQRTVCDDTCVRIDHSSYAARPAPIARGCWCGCSSTASRSGTSRPRRCCARTPESSTRARSCCPWPSACSIPRARHAASSARPG</sequence>
<organism evidence="1 2">
    <name type="scientific">Variovorax defluvii</name>
    <dbReference type="NCBI Taxonomy" id="913761"/>
    <lineage>
        <taxon>Bacteria</taxon>
        <taxon>Pseudomonadati</taxon>
        <taxon>Pseudomonadota</taxon>
        <taxon>Betaproteobacteria</taxon>
        <taxon>Burkholderiales</taxon>
        <taxon>Comamonadaceae</taxon>
        <taxon>Variovorax</taxon>
    </lineage>
</organism>
<evidence type="ECO:0000313" key="1">
    <source>
        <dbReference type="EMBL" id="GAA4334452.1"/>
    </source>
</evidence>
<proteinExistence type="predicted"/>
<accession>A0ABP8H5N3</accession>
<dbReference type="PANTHER" id="PTHR35004">
    <property type="entry name" value="TRANSPOSASE RV3428C-RELATED"/>
    <property type="match status" value="1"/>
</dbReference>
<gene>
    <name evidence="1" type="ORF">GCM10023165_10300</name>
</gene>
<evidence type="ECO:0000313" key="2">
    <source>
        <dbReference type="Proteomes" id="UP001500975"/>
    </source>
</evidence>